<evidence type="ECO:0000259" key="1">
    <source>
        <dbReference type="PROSITE" id="PS50011"/>
    </source>
</evidence>
<dbReference type="AlphaFoldDB" id="A0A0C9WEG2"/>
<dbReference type="InterPro" id="IPR050235">
    <property type="entry name" value="CK1_Ser-Thr_kinase"/>
</dbReference>
<name>A0A0C9WEG2_9AGAM</name>
<dbReference type="OrthoDB" id="2605211at2759"/>
<dbReference type="PROSITE" id="PS50011">
    <property type="entry name" value="PROTEIN_KINASE_DOM"/>
    <property type="match status" value="1"/>
</dbReference>
<dbReference type="GO" id="GO:0005524">
    <property type="term" value="F:ATP binding"/>
    <property type="evidence" value="ECO:0007669"/>
    <property type="project" value="InterPro"/>
</dbReference>
<keyword evidence="3" id="KW-1185">Reference proteome</keyword>
<sequence length="319" mass="35099">MSSLAILAPQELQPSSAHPPVETTFDNVSTVDDAILAKLICSAVRTTYASQWLVPTIINGCEFFPCYDPLRLRHRGKVTGTIYFEGNLSFVKIELLSCSTQSSLHVEAMNYQILKKNTLSIPKVMAYGEDGDWAYLILEDVGSDLSVFQLPGNGLDMCWVAELTAAMVYLLCDIHATGHIHCDIKPGNICYDPYRPEPVTIVDLETLQPYPTAGKVPCGTPLWASYNALLGNPLSRRDDMHALAYTLVYLATGALPWDLQLPSCDLARLKEQTSAAELCCNLPAPCLSFVEHCLTLSFHQAPDYGFLFHCMGELCSLGI</sequence>
<dbReference type="SUPFAM" id="SSF56112">
    <property type="entry name" value="Protein kinase-like (PK-like)"/>
    <property type="match status" value="1"/>
</dbReference>
<dbReference type="GO" id="GO:0004672">
    <property type="term" value="F:protein kinase activity"/>
    <property type="evidence" value="ECO:0007669"/>
    <property type="project" value="InterPro"/>
</dbReference>
<evidence type="ECO:0000313" key="3">
    <source>
        <dbReference type="Proteomes" id="UP000053820"/>
    </source>
</evidence>
<protein>
    <recommendedName>
        <fullName evidence="1">Protein kinase domain-containing protein</fullName>
    </recommendedName>
</protein>
<dbReference type="HOGENOM" id="CLU_871716_0_0_1"/>
<gene>
    <name evidence="2" type="ORF">HYDPIDRAFT_112860</name>
</gene>
<dbReference type="InterPro" id="IPR011009">
    <property type="entry name" value="Kinase-like_dom_sf"/>
</dbReference>
<dbReference type="EMBL" id="KN839849">
    <property type="protein sequence ID" value="KIJ63911.1"/>
    <property type="molecule type" value="Genomic_DNA"/>
</dbReference>
<dbReference type="Proteomes" id="UP000053820">
    <property type="component" value="Unassembled WGS sequence"/>
</dbReference>
<dbReference type="Pfam" id="PF00069">
    <property type="entry name" value="Pkinase"/>
    <property type="match status" value="1"/>
</dbReference>
<organism evidence="2 3">
    <name type="scientific">Hydnomerulius pinastri MD-312</name>
    <dbReference type="NCBI Taxonomy" id="994086"/>
    <lineage>
        <taxon>Eukaryota</taxon>
        <taxon>Fungi</taxon>
        <taxon>Dikarya</taxon>
        <taxon>Basidiomycota</taxon>
        <taxon>Agaricomycotina</taxon>
        <taxon>Agaricomycetes</taxon>
        <taxon>Agaricomycetidae</taxon>
        <taxon>Boletales</taxon>
        <taxon>Boletales incertae sedis</taxon>
        <taxon>Leucogyrophana</taxon>
    </lineage>
</organism>
<dbReference type="PANTHER" id="PTHR11909">
    <property type="entry name" value="CASEIN KINASE-RELATED"/>
    <property type="match status" value="1"/>
</dbReference>
<dbReference type="InterPro" id="IPR000719">
    <property type="entry name" value="Prot_kinase_dom"/>
</dbReference>
<dbReference type="SMART" id="SM00220">
    <property type="entry name" value="S_TKc"/>
    <property type="match status" value="1"/>
</dbReference>
<dbReference type="Gene3D" id="1.10.510.10">
    <property type="entry name" value="Transferase(Phosphotransferase) domain 1"/>
    <property type="match status" value="1"/>
</dbReference>
<evidence type="ECO:0000313" key="2">
    <source>
        <dbReference type="EMBL" id="KIJ63911.1"/>
    </source>
</evidence>
<reference evidence="2 3" key="1">
    <citation type="submission" date="2014-04" db="EMBL/GenBank/DDBJ databases">
        <title>Evolutionary Origins and Diversification of the Mycorrhizal Mutualists.</title>
        <authorList>
            <consortium name="DOE Joint Genome Institute"/>
            <consortium name="Mycorrhizal Genomics Consortium"/>
            <person name="Kohler A."/>
            <person name="Kuo A."/>
            <person name="Nagy L.G."/>
            <person name="Floudas D."/>
            <person name="Copeland A."/>
            <person name="Barry K.W."/>
            <person name="Cichocki N."/>
            <person name="Veneault-Fourrey C."/>
            <person name="LaButti K."/>
            <person name="Lindquist E.A."/>
            <person name="Lipzen A."/>
            <person name="Lundell T."/>
            <person name="Morin E."/>
            <person name="Murat C."/>
            <person name="Riley R."/>
            <person name="Ohm R."/>
            <person name="Sun H."/>
            <person name="Tunlid A."/>
            <person name="Henrissat B."/>
            <person name="Grigoriev I.V."/>
            <person name="Hibbett D.S."/>
            <person name="Martin F."/>
        </authorList>
    </citation>
    <scope>NUCLEOTIDE SEQUENCE [LARGE SCALE GENOMIC DNA]</scope>
    <source>
        <strain evidence="2 3">MD-312</strain>
    </source>
</reference>
<accession>A0A0C9WEG2</accession>
<proteinExistence type="predicted"/>
<feature type="domain" description="Protein kinase" evidence="1">
    <location>
        <begin position="64"/>
        <end position="314"/>
    </location>
</feature>